<dbReference type="SUPFAM" id="SSF51735">
    <property type="entry name" value="NAD(P)-binding Rossmann-fold domains"/>
    <property type="match status" value="1"/>
</dbReference>
<dbReference type="Pfam" id="PF22725">
    <property type="entry name" value="GFO_IDH_MocA_C3"/>
    <property type="match status" value="1"/>
</dbReference>
<evidence type="ECO:0000313" key="5">
    <source>
        <dbReference type="EMBL" id="MFB3168580.1"/>
    </source>
</evidence>
<comment type="similarity">
    <text evidence="1">Belongs to the Gfo/Idh/MocA family.</text>
</comment>
<comment type="caution">
    <text evidence="5">The sequence shown here is derived from an EMBL/GenBank/DDBJ whole genome shotgun (WGS) entry which is preliminary data.</text>
</comment>
<dbReference type="Proteomes" id="UP001241748">
    <property type="component" value="Unassembled WGS sequence"/>
</dbReference>
<dbReference type="SUPFAM" id="SSF55347">
    <property type="entry name" value="Glyceraldehyde-3-phosphate dehydrogenase-like, C-terminal domain"/>
    <property type="match status" value="1"/>
</dbReference>
<proteinExistence type="inferred from homology"/>
<evidence type="ECO:0000313" key="6">
    <source>
        <dbReference type="Proteomes" id="UP001241748"/>
    </source>
</evidence>
<feature type="domain" description="Gfo/Idh/MocA-like oxidoreductase N-terminal" evidence="3">
    <location>
        <begin position="94"/>
        <end position="211"/>
    </location>
</feature>
<evidence type="ECO:0000256" key="2">
    <source>
        <dbReference type="ARBA" id="ARBA00023002"/>
    </source>
</evidence>
<evidence type="ECO:0000259" key="3">
    <source>
        <dbReference type="Pfam" id="PF01408"/>
    </source>
</evidence>
<dbReference type="RefSeq" id="WP_306072874.1">
    <property type="nucleotide sequence ID" value="NZ_JAROBZ020000001.1"/>
</dbReference>
<dbReference type="Gene3D" id="3.40.50.720">
    <property type="entry name" value="NAD(P)-binding Rossmann-like Domain"/>
    <property type="match status" value="1"/>
</dbReference>
<evidence type="ECO:0000259" key="4">
    <source>
        <dbReference type="Pfam" id="PF22725"/>
    </source>
</evidence>
<dbReference type="EMBL" id="JAROBZ020000001">
    <property type="protein sequence ID" value="MFB3168580.1"/>
    <property type="molecule type" value="Genomic_DNA"/>
</dbReference>
<dbReference type="InterPro" id="IPR050984">
    <property type="entry name" value="Gfo/Idh/MocA_domain"/>
</dbReference>
<accession>A0ABV4YXM3</accession>
<name>A0ABV4YXM3_9BACI</name>
<dbReference type="InterPro" id="IPR055170">
    <property type="entry name" value="GFO_IDH_MocA-like_dom"/>
</dbReference>
<dbReference type="PANTHER" id="PTHR22604:SF105">
    <property type="entry name" value="TRANS-1,2-DIHYDROBENZENE-1,2-DIOL DEHYDROGENASE"/>
    <property type="match status" value="1"/>
</dbReference>
<gene>
    <name evidence="5" type="ORF">P5G62_015800</name>
</gene>
<dbReference type="PANTHER" id="PTHR22604">
    <property type="entry name" value="OXIDOREDUCTASES"/>
    <property type="match status" value="1"/>
</dbReference>
<keyword evidence="2" id="KW-0560">Oxidoreductase</keyword>
<dbReference type="InterPro" id="IPR036291">
    <property type="entry name" value="NAD(P)-bd_dom_sf"/>
</dbReference>
<reference evidence="5 6" key="1">
    <citation type="submission" date="2024-05" db="EMBL/GenBank/DDBJ databases">
        <authorList>
            <person name="Venkateswaran K."/>
        </authorList>
    </citation>
    <scope>NUCLEOTIDE SEQUENCE [LARGE SCALE GENOMIC DNA]</scope>
    <source>
        <strain evidence="5 6">179-C4-2-HS</strain>
    </source>
</reference>
<dbReference type="Pfam" id="PF01408">
    <property type="entry name" value="GFO_IDH_MocA"/>
    <property type="match status" value="1"/>
</dbReference>
<dbReference type="Gene3D" id="3.30.360.10">
    <property type="entry name" value="Dihydrodipicolinate Reductase, domain 2"/>
    <property type="match status" value="1"/>
</dbReference>
<protein>
    <submittedName>
        <fullName evidence="5">Gfo/Idh/MocA family oxidoreductase</fullName>
    </submittedName>
</protein>
<sequence>MSFSENTRIGELLKSEAAKAVLEKHFPGFTATPRLALAQGFSLKVMSGFPQSKITPDQLKACVEDLAKLEATDQETIKVISVQNYKRIGFKSDLRWGIMGPGKIAKKLAEAIEGTEGSELYAVASHSMDRAKTFSEEFNVQKVYGSYEELVEDPAVDVVYIANLKTQHFESAKLALQNKKAVLLEKPLTINAKQAEELITIARQENVFLMEAMWMRFNPNIIKVKELINEGGIGEVKKIDADFSFECEPDSVLRLPEFGGGALLDLGIYPISFANWIIGRIPDTITSQCMLTSTGVDGIDSVTFEWKTGEKAELTFGIDCLRTMSAKVMGTDGYIEVFPPFHGAQVICLHNSQGLEEYSIPFRINGYEYEVEEVMRCLDMGLKESLIMPLDETLNTMKLMDGLRSEWGVVFPSER</sequence>
<organism evidence="5 6">
    <name type="scientific">Neobacillus driksii</name>
    <dbReference type="NCBI Taxonomy" id="3035913"/>
    <lineage>
        <taxon>Bacteria</taxon>
        <taxon>Bacillati</taxon>
        <taxon>Bacillota</taxon>
        <taxon>Bacilli</taxon>
        <taxon>Bacillales</taxon>
        <taxon>Bacillaceae</taxon>
        <taxon>Neobacillus</taxon>
    </lineage>
</organism>
<keyword evidence="6" id="KW-1185">Reference proteome</keyword>
<evidence type="ECO:0000256" key="1">
    <source>
        <dbReference type="ARBA" id="ARBA00010928"/>
    </source>
</evidence>
<dbReference type="InterPro" id="IPR000683">
    <property type="entry name" value="Gfo/Idh/MocA-like_OxRdtase_N"/>
</dbReference>
<feature type="domain" description="GFO/IDH/MocA-like oxidoreductase" evidence="4">
    <location>
        <begin position="222"/>
        <end position="336"/>
    </location>
</feature>